<dbReference type="PANTHER" id="PTHR22765">
    <property type="entry name" value="RING FINGER AND PROTEASE ASSOCIATED DOMAIN-CONTAINING"/>
    <property type="match status" value="1"/>
</dbReference>
<dbReference type="GO" id="GO:0006511">
    <property type="term" value="P:ubiquitin-dependent protein catabolic process"/>
    <property type="evidence" value="ECO:0007669"/>
    <property type="project" value="TreeGrafter"/>
</dbReference>
<name>A0A8T2UBY6_CERRI</name>
<protein>
    <recommendedName>
        <fullName evidence="3">RING-type domain-containing protein</fullName>
    </recommendedName>
</protein>
<organism evidence="4 5">
    <name type="scientific">Ceratopteris richardii</name>
    <name type="common">Triangle waterfern</name>
    <dbReference type="NCBI Taxonomy" id="49495"/>
    <lineage>
        <taxon>Eukaryota</taxon>
        <taxon>Viridiplantae</taxon>
        <taxon>Streptophyta</taxon>
        <taxon>Embryophyta</taxon>
        <taxon>Tracheophyta</taxon>
        <taxon>Polypodiopsida</taxon>
        <taxon>Polypodiidae</taxon>
        <taxon>Polypodiales</taxon>
        <taxon>Pteridineae</taxon>
        <taxon>Pteridaceae</taxon>
        <taxon>Parkerioideae</taxon>
        <taxon>Ceratopteris</taxon>
    </lineage>
</organism>
<proteinExistence type="predicted"/>
<keyword evidence="1" id="KW-0862">Zinc</keyword>
<dbReference type="SMART" id="SM00184">
    <property type="entry name" value="RING"/>
    <property type="match status" value="1"/>
</dbReference>
<dbReference type="PANTHER" id="PTHR22765:SF411">
    <property type="entry name" value="OS02G0248440 PROTEIN"/>
    <property type="match status" value="1"/>
</dbReference>
<dbReference type="Pfam" id="PF13639">
    <property type="entry name" value="zf-RING_2"/>
    <property type="match status" value="1"/>
</dbReference>
<accession>A0A8T2UBY6</accession>
<dbReference type="GO" id="GO:0008270">
    <property type="term" value="F:zinc ion binding"/>
    <property type="evidence" value="ECO:0007669"/>
    <property type="project" value="UniProtKB-KW"/>
</dbReference>
<dbReference type="EMBL" id="CM035412">
    <property type="protein sequence ID" value="KAH7432168.1"/>
    <property type="molecule type" value="Genomic_DNA"/>
</dbReference>
<dbReference type="SUPFAM" id="SSF57850">
    <property type="entry name" value="RING/U-box"/>
    <property type="match status" value="1"/>
</dbReference>
<evidence type="ECO:0000256" key="2">
    <source>
        <dbReference type="SAM" id="MobiDB-lite"/>
    </source>
</evidence>
<evidence type="ECO:0000313" key="5">
    <source>
        <dbReference type="Proteomes" id="UP000825935"/>
    </source>
</evidence>
<keyword evidence="5" id="KW-1185">Reference proteome</keyword>
<evidence type="ECO:0000259" key="3">
    <source>
        <dbReference type="PROSITE" id="PS50089"/>
    </source>
</evidence>
<evidence type="ECO:0000313" key="4">
    <source>
        <dbReference type="EMBL" id="KAH7432168.1"/>
    </source>
</evidence>
<sequence length="457" mass="50410">MSDSMSRASKSLCQICSRPLPAEARTGHGVEELVGNTCGGTRSPSMDSSLSQLNSSTSEITPGDIESCSANSEALVSTTARDTIEPTENTGEKRFVPEDHVTRSDELPCTSSVVRSDVVAMNDSMTPRSKSLVNSSTSERSGDSQAITSATAPITEELVNPMEALNNTAEERLVRDEHLSRTEEGPPPYEEVMRIGAIFVEREPTHEDSTISPTENTGESRLVHQVQLPRIDEALSPYETLMRVAAISPYETLMRVAAISGERIERGEHSQEDTLIQEANRFLQLIPSDERRHEIVDFLLRRWSDILGSRLDRAEELIAPENSGQADDVILRQIMNDLTNNDNGMVEQLVNELIENHNEDGIFAHIVSELMVNDNTGNQQSAEATPGFEVLNIVCVKADDLTDGSSSCSICINDFVVGELVEQMPCLHIFHGNCIRRWLQARNSCPICRREPTLESS</sequence>
<dbReference type="PROSITE" id="PS50089">
    <property type="entry name" value="ZF_RING_2"/>
    <property type="match status" value="1"/>
</dbReference>
<dbReference type="OrthoDB" id="8062037at2759"/>
<dbReference type="GO" id="GO:0061630">
    <property type="term" value="F:ubiquitin protein ligase activity"/>
    <property type="evidence" value="ECO:0007669"/>
    <property type="project" value="TreeGrafter"/>
</dbReference>
<comment type="caution">
    <text evidence="4">The sequence shown here is derived from an EMBL/GenBank/DDBJ whole genome shotgun (WGS) entry which is preliminary data.</text>
</comment>
<feature type="domain" description="RING-type" evidence="3">
    <location>
        <begin position="408"/>
        <end position="449"/>
    </location>
</feature>
<keyword evidence="1" id="KW-0863">Zinc-finger</keyword>
<dbReference type="AlphaFoldDB" id="A0A8T2UBY6"/>
<feature type="compositionally biased region" description="Low complexity" evidence="2">
    <location>
        <begin position="43"/>
        <end position="58"/>
    </location>
</feature>
<keyword evidence="1" id="KW-0479">Metal-binding</keyword>
<dbReference type="InterPro" id="IPR013083">
    <property type="entry name" value="Znf_RING/FYVE/PHD"/>
</dbReference>
<reference evidence="4" key="1">
    <citation type="submission" date="2021-08" db="EMBL/GenBank/DDBJ databases">
        <title>WGS assembly of Ceratopteris richardii.</title>
        <authorList>
            <person name="Marchant D.B."/>
            <person name="Chen G."/>
            <person name="Jenkins J."/>
            <person name="Shu S."/>
            <person name="Leebens-Mack J."/>
            <person name="Grimwood J."/>
            <person name="Schmutz J."/>
            <person name="Soltis P."/>
            <person name="Soltis D."/>
            <person name="Chen Z.-H."/>
        </authorList>
    </citation>
    <scope>NUCLEOTIDE SEQUENCE</scope>
    <source>
        <strain evidence="4">Whitten #5841</strain>
        <tissue evidence="4">Leaf</tissue>
    </source>
</reference>
<dbReference type="InterPro" id="IPR001841">
    <property type="entry name" value="Znf_RING"/>
</dbReference>
<dbReference type="InterPro" id="IPR051826">
    <property type="entry name" value="E3_ubiquitin-ligase_domain"/>
</dbReference>
<feature type="region of interest" description="Disordered" evidence="2">
    <location>
        <begin position="122"/>
        <end position="159"/>
    </location>
</feature>
<dbReference type="Gene3D" id="3.30.40.10">
    <property type="entry name" value="Zinc/RING finger domain, C3HC4 (zinc finger)"/>
    <property type="match status" value="1"/>
</dbReference>
<dbReference type="Proteomes" id="UP000825935">
    <property type="component" value="Chromosome 7"/>
</dbReference>
<feature type="region of interest" description="Disordered" evidence="2">
    <location>
        <begin position="36"/>
        <end position="63"/>
    </location>
</feature>
<gene>
    <name evidence="4" type="ORF">KP509_07G011600</name>
</gene>
<evidence type="ECO:0000256" key="1">
    <source>
        <dbReference type="PROSITE-ProRule" id="PRU00175"/>
    </source>
</evidence>
<feature type="compositionally biased region" description="Polar residues" evidence="2">
    <location>
        <begin position="123"/>
        <end position="152"/>
    </location>
</feature>